<evidence type="ECO:0000313" key="3">
    <source>
        <dbReference type="Proteomes" id="UP000749646"/>
    </source>
</evidence>
<dbReference type="Proteomes" id="UP000749646">
    <property type="component" value="Unassembled WGS sequence"/>
</dbReference>
<gene>
    <name evidence="2" type="ORF">BGZ65_007853</name>
</gene>
<protein>
    <submittedName>
        <fullName evidence="2">Uncharacterized protein</fullName>
    </submittedName>
</protein>
<proteinExistence type="predicted"/>
<name>A0A9P6IJ78_9FUNG</name>
<evidence type="ECO:0000313" key="2">
    <source>
        <dbReference type="EMBL" id="KAF9925280.1"/>
    </source>
</evidence>
<feature type="compositionally biased region" description="Polar residues" evidence="1">
    <location>
        <begin position="333"/>
        <end position="352"/>
    </location>
</feature>
<feature type="non-terminal residue" evidence="2">
    <location>
        <position position="1"/>
    </location>
</feature>
<feature type="region of interest" description="Disordered" evidence="1">
    <location>
        <begin position="314"/>
        <end position="375"/>
    </location>
</feature>
<reference evidence="2" key="1">
    <citation type="journal article" date="2020" name="Fungal Divers.">
        <title>Resolving the Mortierellaceae phylogeny through synthesis of multi-gene phylogenetics and phylogenomics.</title>
        <authorList>
            <person name="Vandepol N."/>
            <person name="Liber J."/>
            <person name="Desiro A."/>
            <person name="Na H."/>
            <person name="Kennedy M."/>
            <person name="Barry K."/>
            <person name="Grigoriev I.V."/>
            <person name="Miller A.N."/>
            <person name="O'Donnell K."/>
            <person name="Stajich J.E."/>
            <person name="Bonito G."/>
        </authorList>
    </citation>
    <scope>NUCLEOTIDE SEQUENCE</scope>
    <source>
        <strain evidence="2">MES-2147</strain>
    </source>
</reference>
<keyword evidence="3" id="KW-1185">Reference proteome</keyword>
<organism evidence="2 3">
    <name type="scientific">Modicella reniformis</name>
    <dbReference type="NCBI Taxonomy" id="1440133"/>
    <lineage>
        <taxon>Eukaryota</taxon>
        <taxon>Fungi</taxon>
        <taxon>Fungi incertae sedis</taxon>
        <taxon>Mucoromycota</taxon>
        <taxon>Mortierellomycotina</taxon>
        <taxon>Mortierellomycetes</taxon>
        <taxon>Mortierellales</taxon>
        <taxon>Mortierellaceae</taxon>
        <taxon>Modicella</taxon>
    </lineage>
</organism>
<dbReference type="EMBL" id="JAAAHW010010503">
    <property type="protein sequence ID" value="KAF9925280.1"/>
    <property type="molecule type" value="Genomic_DNA"/>
</dbReference>
<accession>A0A9P6IJ78</accession>
<evidence type="ECO:0000256" key="1">
    <source>
        <dbReference type="SAM" id="MobiDB-lite"/>
    </source>
</evidence>
<dbReference type="OrthoDB" id="2431358at2759"/>
<dbReference type="AlphaFoldDB" id="A0A9P6IJ78"/>
<feature type="compositionally biased region" description="Low complexity" evidence="1">
    <location>
        <begin position="319"/>
        <end position="332"/>
    </location>
</feature>
<feature type="compositionally biased region" description="Low complexity" evidence="1">
    <location>
        <begin position="363"/>
        <end position="375"/>
    </location>
</feature>
<comment type="caution">
    <text evidence="2">The sequence shown here is derived from an EMBL/GenBank/DDBJ whole genome shotgun (WGS) entry which is preliminary data.</text>
</comment>
<sequence length="375" mass="42149">GEEALLDDLKGSKQQLNPVLERNRLTKSQIEGQLAILRDANPTQIRLPDADQAPTKEQMKTHTTEARNRLRAIETTINNQEHIMSILDSLIQKHTHSTIPHVNEADTQQKDDNKPFVKVPDNVTKFGKSGFRNANEYLTTFMTQIEASSKNFDPTDGVTIGRYLSQVIEDVNLRQSFAQEFNTATRSKKPDRLTVEETKRIFLKHCGKVSDYIETSKRLLGITPKPGELFTDYGKRTELEWQRSGTKDDCPAIISHLEGTVPPAACTIMRLWHMINHLYTLTGHPKPKIPPESFLAWREATFGMEGKVEDYGNHSVTHSVQSGSSAHSSARATDSNNHNNNKRPWSAPNSNARFKRAKVEQGSTNTSSSQSMNTS</sequence>